<reference evidence="1" key="1">
    <citation type="journal article" date="2015" name="Nature">
        <title>Complex archaea that bridge the gap between prokaryotes and eukaryotes.</title>
        <authorList>
            <person name="Spang A."/>
            <person name="Saw J.H."/>
            <person name="Jorgensen S.L."/>
            <person name="Zaremba-Niedzwiedzka K."/>
            <person name="Martijn J."/>
            <person name="Lind A.E."/>
            <person name="van Eijk R."/>
            <person name="Schleper C."/>
            <person name="Guy L."/>
            <person name="Ettema T.J."/>
        </authorList>
    </citation>
    <scope>NUCLEOTIDE SEQUENCE</scope>
</reference>
<accession>A0A0F9MAL2</accession>
<dbReference type="EMBL" id="LAZR01004922">
    <property type="protein sequence ID" value="KKN04435.1"/>
    <property type="molecule type" value="Genomic_DNA"/>
</dbReference>
<organism evidence="1">
    <name type="scientific">marine sediment metagenome</name>
    <dbReference type="NCBI Taxonomy" id="412755"/>
    <lineage>
        <taxon>unclassified sequences</taxon>
        <taxon>metagenomes</taxon>
        <taxon>ecological metagenomes</taxon>
    </lineage>
</organism>
<proteinExistence type="predicted"/>
<gene>
    <name evidence="1" type="ORF">LCGC14_1097440</name>
</gene>
<name>A0A0F9MAL2_9ZZZZ</name>
<sequence>MINYSEDPLHYKKLIAQINEEVDFSGYLNAQGYQLLKKSTGSQEFKKNDERIVLQTKRHPVTYFNRNDGSDKGLFFKFIHMCFGNFYEAIKSGLEAIRRTYPVANTETHRKSVKTFKSLEERYNINPLTKPIYLSEVRHLSLATLRSDAFKGRIFNAFHIDDSRGRIANIALPKYGTDGNIKNYTLYNRPYRDRKDGKIKKFRLFLNERYEYLFVSNPEVKADKVVCVESGFDALAYHELHGFPKAFYISMSGHIDDRKLEQFFQWNTLVGGATNLPIHLAFDHDIEGMRYDLMVVRSWVNRRSDRVFMELDWKRPNMQIKLNYHSGSLAEMERDTDFINEQIAGGPEGTAQFFEKAICFRDKVVWELDLDKIQRSPKASRDYWKRAIGILSECFTRDTIRIDKSPSQKDWNDELISVKKKFHCQLAHL</sequence>
<dbReference type="AlphaFoldDB" id="A0A0F9MAL2"/>
<comment type="caution">
    <text evidence="1">The sequence shown here is derived from an EMBL/GenBank/DDBJ whole genome shotgun (WGS) entry which is preliminary data.</text>
</comment>
<protein>
    <recommendedName>
        <fullName evidence="2">DUF3991 domain-containing protein</fullName>
    </recommendedName>
</protein>
<evidence type="ECO:0008006" key="2">
    <source>
        <dbReference type="Google" id="ProtNLM"/>
    </source>
</evidence>
<evidence type="ECO:0000313" key="1">
    <source>
        <dbReference type="EMBL" id="KKN04435.1"/>
    </source>
</evidence>